<protein>
    <submittedName>
        <fullName evidence="4">Aromatic prenyltransferase</fullName>
    </submittedName>
</protein>
<evidence type="ECO:0000256" key="3">
    <source>
        <dbReference type="ARBA" id="ARBA00022679"/>
    </source>
</evidence>
<dbReference type="SFLD" id="SFLDG01163">
    <property type="entry name" value="II"/>
    <property type="match status" value="1"/>
</dbReference>
<dbReference type="EMBL" id="JBHXIJ010000018">
    <property type="protein sequence ID" value="MFD5098327.1"/>
    <property type="molecule type" value="Genomic_DNA"/>
</dbReference>
<sequence>MEDIRSTAAALQAPFDEEATRKSLAAYVDDFRDSAVVWKTTGRPGDDLSYRFYKRTRTDTLATAIDAGLLPSDPPLAPLINFWSSLYDGAAEQSCDFTARTGLDKTWVWLGGTRPATDVLDAEAVPDALRRTLPAFAWAGLAHVRFLAVDHRHHSVNIYFRVQGPVTPAQCANIVSLARVAPLHPEDVVEMRGFMPQDYGVSASVCLDTGEVARVCFYALNVPEDRLPRIPERIATFLTTAPSYDTEGCTVIGWSFGPGNGTYIKAERSCFGDMISAFERWSCHFSGSRQQDPALPG</sequence>
<evidence type="ECO:0000313" key="5">
    <source>
        <dbReference type="Proteomes" id="UP001598448"/>
    </source>
</evidence>
<keyword evidence="2" id="KW-0637">Prenyltransferase</keyword>
<evidence type="ECO:0000256" key="2">
    <source>
        <dbReference type="ARBA" id="ARBA00022602"/>
    </source>
</evidence>
<dbReference type="SFLD" id="SFLDS00036">
    <property type="entry name" value="Aromatic_Prenyltransferase"/>
    <property type="match status" value="1"/>
</dbReference>
<dbReference type="SUPFAM" id="SSF143492">
    <property type="entry name" value="Prenyltransferase-like"/>
    <property type="match status" value="1"/>
</dbReference>
<comment type="similarity">
    <text evidence="1">Belongs to the aromatic prenyltransferase family.</text>
</comment>
<dbReference type="InterPro" id="IPR036239">
    <property type="entry name" value="PrenylTrfase-like_sf"/>
</dbReference>
<accession>A0ABW6FHG5</accession>
<reference evidence="4 5" key="1">
    <citation type="submission" date="2024-09" db="EMBL/GenBank/DDBJ databases">
        <title>The Natural Products Discovery Center: Release of the First 8490 Sequenced Strains for Exploring Actinobacteria Biosynthetic Diversity.</title>
        <authorList>
            <person name="Kalkreuter E."/>
            <person name="Kautsar S.A."/>
            <person name="Yang D."/>
            <person name="Bader C.D."/>
            <person name="Teijaro C.N."/>
            <person name="Fluegel L."/>
            <person name="Davis C.M."/>
            <person name="Simpson J.R."/>
            <person name="Lauterbach L."/>
            <person name="Steele A.D."/>
            <person name="Gui C."/>
            <person name="Meng S."/>
            <person name="Li G."/>
            <person name="Viehrig K."/>
            <person name="Ye F."/>
            <person name="Su P."/>
            <person name="Kiefer A.F."/>
            <person name="Nichols A."/>
            <person name="Cepeda A.J."/>
            <person name="Yan W."/>
            <person name="Fan B."/>
            <person name="Jiang Y."/>
            <person name="Adhikari A."/>
            <person name="Zheng C.-J."/>
            <person name="Schuster L."/>
            <person name="Cowan T.M."/>
            <person name="Smanski M.J."/>
            <person name="Chevrette M.G."/>
            <person name="De Carvalho L.P.S."/>
            <person name="Shen B."/>
        </authorList>
    </citation>
    <scope>NUCLEOTIDE SEQUENCE [LARGE SCALE GENOMIC DNA]</scope>
    <source>
        <strain evidence="4 5">NPDC058348</strain>
    </source>
</reference>
<keyword evidence="3" id="KW-0808">Transferase</keyword>
<evidence type="ECO:0000313" key="4">
    <source>
        <dbReference type="EMBL" id="MFD5098327.1"/>
    </source>
</evidence>
<dbReference type="Proteomes" id="UP001598448">
    <property type="component" value="Unassembled WGS sequence"/>
</dbReference>
<proteinExistence type="inferred from homology"/>
<name>A0ABW6FHG5_9ACTN</name>
<keyword evidence="5" id="KW-1185">Reference proteome</keyword>
<dbReference type="RefSeq" id="WP_386709078.1">
    <property type="nucleotide sequence ID" value="NZ_JBHXIJ010000018.1"/>
</dbReference>
<comment type="caution">
    <text evidence="4">The sequence shown here is derived from an EMBL/GenBank/DDBJ whole genome shotgun (WGS) entry which is preliminary data.</text>
</comment>
<gene>
    <name evidence="4" type="ORF">ACFWJN_05010</name>
</gene>
<evidence type="ECO:0000256" key="1">
    <source>
        <dbReference type="ARBA" id="ARBA00005368"/>
    </source>
</evidence>
<organism evidence="4 5">
    <name type="scientific">Streptomyces albidochromogenes</name>
    <dbReference type="NCBI Taxonomy" id="329524"/>
    <lineage>
        <taxon>Bacteria</taxon>
        <taxon>Bacillati</taxon>
        <taxon>Actinomycetota</taxon>
        <taxon>Actinomycetes</taxon>
        <taxon>Kitasatosporales</taxon>
        <taxon>Streptomycetaceae</taxon>
        <taxon>Streptomyces</taxon>
    </lineage>
</organism>
<dbReference type="InterPro" id="IPR033964">
    <property type="entry name" value="ABBA"/>
</dbReference>
<dbReference type="Pfam" id="PF11468">
    <property type="entry name" value="PTase_Orf2"/>
    <property type="match status" value="1"/>
</dbReference>
<dbReference type="InterPro" id="IPR020965">
    <property type="entry name" value="Prenyltransferase_CloQ"/>
</dbReference>